<proteinExistence type="predicted"/>
<evidence type="ECO:0000313" key="7">
    <source>
        <dbReference type="Proteomes" id="UP000268093"/>
    </source>
</evidence>
<name>A0A433B5W5_9FUNG</name>
<dbReference type="InterPro" id="IPR036322">
    <property type="entry name" value="WD40_repeat_dom_sf"/>
</dbReference>
<dbReference type="InterPro" id="IPR045161">
    <property type="entry name" value="Utp18"/>
</dbReference>
<dbReference type="InterPro" id="IPR015943">
    <property type="entry name" value="WD40/YVTN_repeat-like_dom_sf"/>
</dbReference>
<dbReference type="EMBL" id="RBNI01016272">
    <property type="protein sequence ID" value="RUP10416.1"/>
    <property type="molecule type" value="Genomic_DNA"/>
</dbReference>
<sequence length="125" mass="13816">SRTGVVNIYDRSCVDPLVAAPRPRKSILNLTTSVHALRFNHDAQIMGIASRSKKDQFKLVRPSLFFSLMVCVHLPSMTVFSNWPTSGTPLSYVNCFDFSPGGGYLAIGNDKGRVLLYRVGHYPVA</sequence>
<reference evidence="6 7" key="1">
    <citation type="journal article" date="2018" name="New Phytol.">
        <title>Phylogenomics of Endogonaceae and evolution of mycorrhizas within Mucoromycota.</title>
        <authorList>
            <person name="Chang Y."/>
            <person name="Desiro A."/>
            <person name="Na H."/>
            <person name="Sandor L."/>
            <person name="Lipzen A."/>
            <person name="Clum A."/>
            <person name="Barry K."/>
            <person name="Grigoriev I.V."/>
            <person name="Martin F.M."/>
            <person name="Stajich J.E."/>
            <person name="Smith M.E."/>
            <person name="Bonito G."/>
            <person name="Spatafora J.W."/>
        </authorList>
    </citation>
    <scope>NUCLEOTIDE SEQUENCE [LARGE SCALE GENOMIC DNA]</scope>
    <source>
        <strain evidence="6 7">GMNB39</strain>
    </source>
</reference>
<dbReference type="PANTHER" id="PTHR18359">
    <property type="entry name" value="WD-REPEAT PROTEIN-RELATED"/>
    <property type="match status" value="1"/>
</dbReference>
<evidence type="ECO:0000313" key="6">
    <source>
        <dbReference type="EMBL" id="RUP10416.1"/>
    </source>
</evidence>
<evidence type="ECO:0000256" key="4">
    <source>
        <dbReference type="ARBA" id="ARBA00022737"/>
    </source>
</evidence>
<keyword evidence="4" id="KW-0677">Repeat</keyword>
<comment type="caution">
    <text evidence="6">The sequence shown here is derived from an EMBL/GenBank/DDBJ whole genome shotgun (WGS) entry which is preliminary data.</text>
</comment>
<evidence type="ECO:0000256" key="2">
    <source>
        <dbReference type="ARBA" id="ARBA00022552"/>
    </source>
</evidence>
<keyword evidence="5" id="KW-0539">Nucleus</keyword>
<feature type="non-terminal residue" evidence="6">
    <location>
        <position position="125"/>
    </location>
</feature>
<keyword evidence="2" id="KW-0698">rRNA processing</keyword>
<dbReference type="GO" id="GO:0034388">
    <property type="term" value="C:Pwp2p-containing subcomplex of 90S preribosome"/>
    <property type="evidence" value="ECO:0007669"/>
    <property type="project" value="TreeGrafter"/>
</dbReference>
<dbReference type="Proteomes" id="UP000268093">
    <property type="component" value="Unassembled WGS sequence"/>
</dbReference>
<dbReference type="Gene3D" id="2.130.10.10">
    <property type="entry name" value="YVTN repeat-like/Quinoprotein amine dehydrogenase"/>
    <property type="match status" value="1"/>
</dbReference>
<organism evidence="6 7">
    <name type="scientific">Jimgerdemannia flammicorona</name>
    <dbReference type="NCBI Taxonomy" id="994334"/>
    <lineage>
        <taxon>Eukaryota</taxon>
        <taxon>Fungi</taxon>
        <taxon>Fungi incertae sedis</taxon>
        <taxon>Mucoromycota</taxon>
        <taxon>Mucoromycotina</taxon>
        <taxon>Endogonomycetes</taxon>
        <taxon>Endogonales</taxon>
        <taxon>Endogonaceae</taxon>
        <taxon>Jimgerdemannia</taxon>
    </lineage>
</organism>
<accession>A0A433B5W5</accession>
<comment type="subcellular location">
    <subcellularLocation>
        <location evidence="1">Nucleus</location>
        <location evidence="1">Nucleolus</location>
    </subcellularLocation>
</comment>
<evidence type="ECO:0000256" key="5">
    <source>
        <dbReference type="ARBA" id="ARBA00023242"/>
    </source>
</evidence>
<gene>
    <name evidence="6" type="ORF">BC936DRAFT_140011</name>
</gene>
<evidence type="ECO:0008006" key="8">
    <source>
        <dbReference type="Google" id="ProtNLM"/>
    </source>
</evidence>
<dbReference type="AlphaFoldDB" id="A0A433B5W5"/>
<dbReference type="PANTHER" id="PTHR18359:SF0">
    <property type="entry name" value="U3 SMALL NUCLEOLAR RNA-ASSOCIATED PROTEIN 18 HOMOLOG"/>
    <property type="match status" value="1"/>
</dbReference>
<evidence type="ECO:0000256" key="3">
    <source>
        <dbReference type="ARBA" id="ARBA00022574"/>
    </source>
</evidence>
<evidence type="ECO:0000256" key="1">
    <source>
        <dbReference type="ARBA" id="ARBA00004604"/>
    </source>
</evidence>
<dbReference type="GO" id="GO:0006364">
    <property type="term" value="P:rRNA processing"/>
    <property type="evidence" value="ECO:0007669"/>
    <property type="project" value="UniProtKB-KW"/>
</dbReference>
<dbReference type="GO" id="GO:0032040">
    <property type="term" value="C:small-subunit processome"/>
    <property type="evidence" value="ECO:0007669"/>
    <property type="project" value="TreeGrafter"/>
</dbReference>
<keyword evidence="3" id="KW-0853">WD repeat</keyword>
<protein>
    <recommendedName>
        <fullName evidence="8">WD40-repeat-containing domain protein</fullName>
    </recommendedName>
</protein>
<dbReference type="SUPFAM" id="SSF50978">
    <property type="entry name" value="WD40 repeat-like"/>
    <property type="match status" value="1"/>
</dbReference>
<feature type="non-terminal residue" evidence="6">
    <location>
        <position position="1"/>
    </location>
</feature>
<keyword evidence="7" id="KW-1185">Reference proteome</keyword>
<dbReference type="OrthoDB" id="1935146at2759"/>